<evidence type="ECO:0000256" key="4">
    <source>
        <dbReference type="ARBA" id="ARBA00023010"/>
    </source>
</evidence>
<dbReference type="GO" id="GO:0005743">
    <property type="term" value="C:mitochondrial inner membrane"/>
    <property type="evidence" value="ECO:0007669"/>
    <property type="project" value="UniProtKB-SubCell"/>
</dbReference>
<dbReference type="AlphaFoldDB" id="A0A177EGI0"/>
<sequence length="78" mass="9247">MNSFMKWMRGNTEENDLRAFFEETTKDCFNECIRTVAHPLTPKEKHCITACTEKRVRQIQAIENSLEKTIREIKEARV</sequence>
<evidence type="ECO:0000256" key="3">
    <source>
        <dbReference type="ARBA" id="ARBA00022927"/>
    </source>
</evidence>
<feature type="domain" description="Tim10-like" evidence="6">
    <location>
        <begin position="14"/>
        <end position="67"/>
    </location>
</feature>
<keyword evidence="5" id="KW-0496">Mitochondrion</keyword>
<keyword evidence="3 5" id="KW-0653">Protein transport</keyword>
<evidence type="ECO:0000259" key="6">
    <source>
        <dbReference type="Pfam" id="PF02953"/>
    </source>
</evidence>
<comment type="domain">
    <text evidence="5">The twin CX3C motif contains 4 conserved Cys residues that form 2 disulfide bonds in the mitochondrial intermembrane space.</text>
</comment>
<reference evidence="7 8" key="1">
    <citation type="submission" date="2016-02" db="EMBL/GenBank/DDBJ databases">
        <title>Discovery of a natural microsporidian pathogen with a broad tissue tropism in Caenorhabditis elegans.</title>
        <authorList>
            <person name="Luallen R.J."/>
            <person name="Reinke A.W."/>
            <person name="Tong L."/>
            <person name="Botts M.R."/>
            <person name="Felix M.-A."/>
            <person name="Troemel E.R."/>
        </authorList>
    </citation>
    <scope>NUCLEOTIDE SEQUENCE [LARGE SCALE GENOMIC DNA]</scope>
    <source>
        <strain evidence="7 8">JUm2807</strain>
    </source>
</reference>
<evidence type="ECO:0000256" key="5">
    <source>
        <dbReference type="RuleBase" id="RU367043"/>
    </source>
</evidence>
<evidence type="ECO:0000313" key="8">
    <source>
        <dbReference type="Proteomes" id="UP000185944"/>
    </source>
</evidence>
<keyword evidence="5" id="KW-0813">Transport</keyword>
<keyword evidence="5" id="KW-1015">Disulfide bond</keyword>
<organism evidence="7 8">
    <name type="scientific">Nematocida displodere</name>
    <dbReference type="NCBI Taxonomy" id="1805483"/>
    <lineage>
        <taxon>Eukaryota</taxon>
        <taxon>Fungi</taxon>
        <taxon>Fungi incertae sedis</taxon>
        <taxon>Microsporidia</taxon>
        <taxon>Nematocida</taxon>
    </lineage>
</organism>
<keyword evidence="5" id="KW-0143">Chaperone</keyword>
<comment type="similarity">
    <text evidence="1 5">Belongs to the small Tim family.</text>
</comment>
<dbReference type="Pfam" id="PF02953">
    <property type="entry name" value="zf-Tim10_DDP"/>
    <property type="match status" value="1"/>
</dbReference>
<dbReference type="GO" id="GO:0015031">
    <property type="term" value="P:protein transport"/>
    <property type="evidence" value="ECO:0007669"/>
    <property type="project" value="UniProtKB-KW"/>
</dbReference>
<gene>
    <name evidence="7" type="ORF">NEDG_01682</name>
</gene>
<dbReference type="Proteomes" id="UP000185944">
    <property type="component" value="Unassembled WGS sequence"/>
</dbReference>
<keyword evidence="4 5" id="KW-0811">Translocation</keyword>
<dbReference type="VEuPathDB" id="MicrosporidiaDB:NEDG_01682"/>
<dbReference type="EMBL" id="LTDL01000037">
    <property type="protein sequence ID" value="OAG30099.1"/>
    <property type="molecule type" value="Genomic_DNA"/>
</dbReference>
<comment type="caution">
    <text evidence="7">The sequence shown here is derived from an EMBL/GenBank/DDBJ whole genome shotgun (WGS) entry which is preliminary data.</text>
</comment>
<accession>A0A177EGI0</accession>
<dbReference type="RefSeq" id="XP_067544574.1">
    <property type="nucleotide sequence ID" value="XM_067689100.1"/>
</dbReference>
<keyword evidence="2 5" id="KW-0472">Membrane</keyword>
<keyword evidence="8" id="KW-1185">Reference proteome</keyword>
<comment type="function">
    <text evidence="5">Mitochondrial intermembrane chaperone that participates in the import and insertion of some multi-pass transmembrane proteins into the mitochondrial inner membrane. Also required for the transfer of beta-barrel precursors from the TOM complex to the sorting and assembly machinery (SAM complex) of the outer membrane. Acts as a chaperone-like protein that protects the hydrophobic precursors from aggregation and guide them through the mitochondrial intermembrane space.</text>
</comment>
<evidence type="ECO:0000256" key="1">
    <source>
        <dbReference type="ARBA" id="ARBA00006720"/>
    </source>
</evidence>
<dbReference type="GeneID" id="93648032"/>
<evidence type="ECO:0000256" key="2">
    <source>
        <dbReference type="ARBA" id="ARBA00022792"/>
    </source>
</evidence>
<dbReference type="InterPro" id="IPR035427">
    <property type="entry name" value="Tim10-like_dom_sf"/>
</dbReference>
<name>A0A177EGI0_9MICR</name>
<keyword evidence="2 5" id="KW-0999">Mitochondrion inner membrane</keyword>
<dbReference type="SUPFAM" id="SSF144122">
    <property type="entry name" value="Tim10-like"/>
    <property type="match status" value="1"/>
</dbReference>
<comment type="subcellular location">
    <subcellularLocation>
        <location evidence="5">Mitochondrion inner membrane</location>
        <topology evidence="5">Peripheral membrane protein</topology>
        <orientation evidence="5">Intermembrane side</orientation>
    </subcellularLocation>
</comment>
<dbReference type="Gene3D" id="1.10.287.810">
    <property type="entry name" value="Mitochondrial import inner membrane translocase subunit tim13 like domains"/>
    <property type="match status" value="1"/>
</dbReference>
<dbReference type="InterPro" id="IPR004217">
    <property type="entry name" value="Tim10-like"/>
</dbReference>
<protein>
    <recommendedName>
        <fullName evidence="5">Mitochondrial import inner membrane translocase subunit</fullName>
    </recommendedName>
</protein>
<evidence type="ECO:0000313" key="7">
    <source>
        <dbReference type="EMBL" id="OAG30099.1"/>
    </source>
</evidence>
<comment type="subunit">
    <text evidence="5">Heterohexamer.</text>
</comment>
<proteinExistence type="inferred from homology"/>